<evidence type="ECO:0000313" key="1">
    <source>
        <dbReference type="EMBL" id="KAJ3052888.1"/>
    </source>
</evidence>
<sequence length="245" mass="28020">MLILQRDVAWLINKHSRFWKAGDMGLANLDIKESGLTIKLKIHTTPQGKGYSLIAEVIDVPVTHVDVQFQDAEQDQAHRLRMLFSSRKLRGLVEEGVEKGLKELIGRLDGRVPMDECGRVVEGLLAELMTLGFVKILDVLSNKFQRFMVTHLATLEFEIKNILKSKPDNQTETLITNFTAHTATTLQLIINLFIDDGLRQSFQVLLEDLITILTHLINNNDKAWLEAAIWRIHREIQMLYSQNHS</sequence>
<dbReference type="Proteomes" id="UP001212841">
    <property type="component" value="Unassembled WGS sequence"/>
</dbReference>
<gene>
    <name evidence="1" type="ORF">HK097_005478</name>
</gene>
<evidence type="ECO:0000313" key="2">
    <source>
        <dbReference type="Proteomes" id="UP001212841"/>
    </source>
</evidence>
<protein>
    <submittedName>
        <fullName evidence="1">Uncharacterized protein</fullName>
    </submittedName>
</protein>
<organism evidence="1 2">
    <name type="scientific">Rhizophlyctis rosea</name>
    <dbReference type="NCBI Taxonomy" id="64517"/>
    <lineage>
        <taxon>Eukaryota</taxon>
        <taxon>Fungi</taxon>
        <taxon>Fungi incertae sedis</taxon>
        <taxon>Chytridiomycota</taxon>
        <taxon>Chytridiomycota incertae sedis</taxon>
        <taxon>Chytridiomycetes</taxon>
        <taxon>Rhizophlyctidales</taxon>
        <taxon>Rhizophlyctidaceae</taxon>
        <taxon>Rhizophlyctis</taxon>
    </lineage>
</organism>
<dbReference type="AlphaFoldDB" id="A0AAD5SFG9"/>
<accession>A0AAD5SFG9</accession>
<proteinExistence type="predicted"/>
<comment type="caution">
    <text evidence="1">The sequence shown here is derived from an EMBL/GenBank/DDBJ whole genome shotgun (WGS) entry which is preliminary data.</text>
</comment>
<name>A0AAD5SFG9_9FUNG</name>
<dbReference type="EMBL" id="JADGJD010000257">
    <property type="protein sequence ID" value="KAJ3052888.1"/>
    <property type="molecule type" value="Genomic_DNA"/>
</dbReference>
<keyword evidence="2" id="KW-1185">Reference proteome</keyword>
<reference evidence="1" key="1">
    <citation type="submission" date="2020-05" db="EMBL/GenBank/DDBJ databases">
        <title>Phylogenomic resolution of chytrid fungi.</title>
        <authorList>
            <person name="Stajich J.E."/>
            <person name="Amses K."/>
            <person name="Simmons R."/>
            <person name="Seto K."/>
            <person name="Myers J."/>
            <person name="Bonds A."/>
            <person name="Quandt C.A."/>
            <person name="Barry K."/>
            <person name="Liu P."/>
            <person name="Grigoriev I."/>
            <person name="Longcore J.E."/>
            <person name="James T.Y."/>
        </authorList>
    </citation>
    <scope>NUCLEOTIDE SEQUENCE</scope>
    <source>
        <strain evidence="1">JEL0318</strain>
    </source>
</reference>